<gene>
    <name evidence="2" type="ORF">ElyMa_005117500</name>
</gene>
<dbReference type="Proteomes" id="UP000762676">
    <property type="component" value="Unassembled WGS sequence"/>
</dbReference>
<proteinExistence type="predicted"/>
<dbReference type="InterPro" id="IPR023631">
    <property type="entry name" value="Amidase_dom"/>
</dbReference>
<keyword evidence="3" id="KW-1185">Reference proteome</keyword>
<name>A0AAV4JLK4_9GAST</name>
<dbReference type="GO" id="GO:0009062">
    <property type="term" value="P:fatty acid catabolic process"/>
    <property type="evidence" value="ECO:0007669"/>
    <property type="project" value="TreeGrafter"/>
</dbReference>
<comment type="caution">
    <text evidence="2">The sequence shown here is derived from an EMBL/GenBank/DDBJ whole genome shotgun (WGS) entry which is preliminary data.</text>
</comment>
<accession>A0AAV4JLK4</accession>
<feature type="domain" description="Amidase" evidence="1">
    <location>
        <begin position="102"/>
        <end position="200"/>
    </location>
</feature>
<dbReference type="PANTHER" id="PTHR45847">
    <property type="entry name" value="FATTY ACID AMIDE HYDROLASE"/>
    <property type="match status" value="1"/>
</dbReference>
<dbReference type="Gene3D" id="3.90.1300.10">
    <property type="entry name" value="Amidase signature (AS) domain"/>
    <property type="match status" value="2"/>
</dbReference>
<evidence type="ECO:0000259" key="1">
    <source>
        <dbReference type="Pfam" id="PF01425"/>
    </source>
</evidence>
<dbReference type="GO" id="GO:0017064">
    <property type="term" value="F:fatty acid amide hydrolase activity"/>
    <property type="evidence" value="ECO:0007669"/>
    <property type="project" value="TreeGrafter"/>
</dbReference>
<keyword evidence="2" id="KW-0378">Hydrolase</keyword>
<dbReference type="AlphaFoldDB" id="A0AAV4JLK4"/>
<dbReference type="SUPFAM" id="SSF75304">
    <property type="entry name" value="Amidase signature (AS) enzymes"/>
    <property type="match status" value="1"/>
</dbReference>
<dbReference type="InterPro" id="IPR036928">
    <property type="entry name" value="AS_sf"/>
</dbReference>
<evidence type="ECO:0000313" key="3">
    <source>
        <dbReference type="Proteomes" id="UP000762676"/>
    </source>
</evidence>
<dbReference type="InterPro" id="IPR052096">
    <property type="entry name" value="Endocannabinoid_amidase"/>
</dbReference>
<evidence type="ECO:0000313" key="2">
    <source>
        <dbReference type="EMBL" id="GFS22783.1"/>
    </source>
</evidence>
<dbReference type="GO" id="GO:0004040">
    <property type="term" value="F:amidase activity"/>
    <property type="evidence" value="ECO:0007669"/>
    <property type="project" value="TreeGrafter"/>
</dbReference>
<sequence>MVDKSELGYPAHIVIDIESLTPTTTANNNEKNGDGTDATLSGFPFSISEAFELKEKDRTLGLGQFVGAPAKSDALVFKVLKAAGGVPFIRTNVAQGLPFCDQGLIQGQSEVPACVSPMSRDVTGLVAFMRAACEPIQTEFDPSLSVRHFDEQLFTGSSPLGLRIGYYTEDQCTRTTPSVHRAINEAKKILEKNGHKVKKKKYGL</sequence>
<reference evidence="2 3" key="1">
    <citation type="journal article" date="2021" name="Elife">
        <title>Chloroplast acquisition without the gene transfer in kleptoplastic sea slugs, Plakobranchus ocellatus.</title>
        <authorList>
            <person name="Maeda T."/>
            <person name="Takahashi S."/>
            <person name="Yoshida T."/>
            <person name="Shimamura S."/>
            <person name="Takaki Y."/>
            <person name="Nagai Y."/>
            <person name="Toyoda A."/>
            <person name="Suzuki Y."/>
            <person name="Arimoto A."/>
            <person name="Ishii H."/>
            <person name="Satoh N."/>
            <person name="Nishiyama T."/>
            <person name="Hasebe M."/>
            <person name="Maruyama T."/>
            <person name="Minagawa J."/>
            <person name="Obokata J."/>
            <person name="Shigenobu S."/>
        </authorList>
    </citation>
    <scope>NUCLEOTIDE SEQUENCE [LARGE SCALE GENOMIC DNA]</scope>
</reference>
<dbReference type="EMBL" id="BMAT01010226">
    <property type="protein sequence ID" value="GFS22783.1"/>
    <property type="molecule type" value="Genomic_DNA"/>
</dbReference>
<dbReference type="Pfam" id="PF01425">
    <property type="entry name" value="Amidase"/>
    <property type="match status" value="2"/>
</dbReference>
<feature type="domain" description="Amidase" evidence="1">
    <location>
        <begin position="25"/>
        <end position="98"/>
    </location>
</feature>
<organism evidence="2 3">
    <name type="scientific">Elysia marginata</name>
    <dbReference type="NCBI Taxonomy" id="1093978"/>
    <lineage>
        <taxon>Eukaryota</taxon>
        <taxon>Metazoa</taxon>
        <taxon>Spiralia</taxon>
        <taxon>Lophotrochozoa</taxon>
        <taxon>Mollusca</taxon>
        <taxon>Gastropoda</taxon>
        <taxon>Heterobranchia</taxon>
        <taxon>Euthyneura</taxon>
        <taxon>Panpulmonata</taxon>
        <taxon>Sacoglossa</taxon>
        <taxon>Placobranchoidea</taxon>
        <taxon>Plakobranchidae</taxon>
        <taxon>Elysia</taxon>
    </lineage>
</organism>
<protein>
    <submittedName>
        <fullName evidence="2">Fatty-acid amide hydrolase 1</fullName>
    </submittedName>
</protein>
<dbReference type="PANTHER" id="PTHR45847:SF6">
    <property type="entry name" value="FATTY ACID AMIDE HYDROLASE"/>
    <property type="match status" value="1"/>
</dbReference>